<reference evidence="2 3" key="1">
    <citation type="submission" date="2019-01" db="EMBL/GenBank/DDBJ databases">
        <title>Senegalimassilia sp. nov. KGMB04484 isolated human feces.</title>
        <authorList>
            <person name="Han K.-I."/>
            <person name="Kim J.-S."/>
            <person name="Lee K.C."/>
            <person name="Suh M.K."/>
            <person name="Eom M.K."/>
            <person name="Lee J.H."/>
            <person name="Park S.-H."/>
            <person name="Kang S.W."/>
            <person name="Park J.-E."/>
            <person name="Oh B.S."/>
            <person name="Yu S.Y."/>
            <person name="Choi S.-H."/>
            <person name="Lee D.H."/>
            <person name="Yoon H."/>
            <person name="Kim B.-Y."/>
            <person name="Lee J.H."/>
            <person name="Lee J.-S."/>
        </authorList>
    </citation>
    <scope>NUCLEOTIDE SEQUENCE [LARGE SCALE GENOMIC DNA]</scope>
    <source>
        <strain evidence="2 3">KGMB04484</strain>
    </source>
</reference>
<dbReference type="OrthoDB" id="3191681at2"/>
<name>A0A4Q2K2K4_9ACTN</name>
<evidence type="ECO:0000256" key="1">
    <source>
        <dbReference type="SAM" id="SignalP"/>
    </source>
</evidence>
<keyword evidence="1" id="KW-0732">Signal</keyword>
<dbReference type="AlphaFoldDB" id="A0A4Q2K2K4"/>
<dbReference type="Proteomes" id="UP000293345">
    <property type="component" value="Unassembled WGS sequence"/>
</dbReference>
<protein>
    <recommendedName>
        <fullName evidence="4">Lipocalin-like domain-containing protein</fullName>
    </recommendedName>
</protein>
<proteinExistence type="predicted"/>
<comment type="caution">
    <text evidence="2">The sequence shown here is derived from an EMBL/GenBank/DDBJ whole genome shotgun (WGS) entry which is preliminary data.</text>
</comment>
<feature type="chain" id="PRO_5020576979" description="Lipocalin-like domain-containing protein" evidence="1">
    <location>
        <begin position="26"/>
        <end position="266"/>
    </location>
</feature>
<evidence type="ECO:0008006" key="4">
    <source>
        <dbReference type="Google" id="ProtNLM"/>
    </source>
</evidence>
<accession>A0A4Q2K2K4</accession>
<sequence>MKTTRIIALTATLLLAFCLALVGCAQTDYTKNFSGDWKLASVTSDGETTNEDDLAMLEAFGMTVGLTLNDDGTLKFTMLGETIEGTWKAKSATEAEMTIEGSTVVAKLADEKLSMEADGEAMVFVRGTASTSADASSAAASSASSISDDTEEPMNKTIIDDDLITVTITAKFQDWTGAVGYKFTAVNKSDQDLSLTYLTDSFSVNSKMVDPYLFTSLNVGTSADDRLEFDEADVASIDDLVNVKGTLELCDKNTYDEIRQYPITLS</sequence>
<dbReference type="PROSITE" id="PS51257">
    <property type="entry name" value="PROKAR_LIPOPROTEIN"/>
    <property type="match status" value="1"/>
</dbReference>
<keyword evidence="3" id="KW-1185">Reference proteome</keyword>
<evidence type="ECO:0000313" key="2">
    <source>
        <dbReference type="EMBL" id="RXZ54241.1"/>
    </source>
</evidence>
<feature type="signal peptide" evidence="1">
    <location>
        <begin position="1"/>
        <end position="25"/>
    </location>
</feature>
<evidence type="ECO:0000313" key="3">
    <source>
        <dbReference type="Proteomes" id="UP000293345"/>
    </source>
</evidence>
<gene>
    <name evidence="2" type="ORF">ET524_06950</name>
</gene>
<dbReference type="RefSeq" id="WP_129424415.1">
    <property type="nucleotide sequence ID" value="NZ_SDPW01000001.1"/>
</dbReference>
<organism evidence="2 3">
    <name type="scientific">Senegalimassilia faecalis</name>
    <dbReference type="NCBI Taxonomy" id="2509433"/>
    <lineage>
        <taxon>Bacteria</taxon>
        <taxon>Bacillati</taxon>
        <taxon>Actinomycetota</taxon>
        <taxon>Coriobacteriia</taxon>
        <taxon>Coriobacteriales</taxon>
        <taxon>Coriobacteriaceae</taxon>
        <taxon>Senegalimassilia</taxon>
    </lineage>
</organism>
<dbReference type="EMBL" id="SDPW01000001">
    <property type="protein sequence ID" value="RXZ54241.1"/>
    <property type="molecule type" value="Genomic_DNA"/>
</dbReference>